<evidence type="ECO:0000256" key="9">
    <source>
        <dbReference type="SAM" id="Phobius"/>
    </source>
</evidence>
<dbReference type="PROSITE" id="PS50011">
    <property type="entry name" value="PROTEIN_KINASE_DOM"/>
    <property type="match status" value="1"/>
</dbReference>
<organism evidence="11 12">
    <name type="scientific">Nocardioides vastitatis</name>
    <dbReference type="NCBI Taxonomy" id="2568655"/>
    <lineage>
        <taxon>Bacteria</taxon>
        <taxon>Bacillati</taxon>
        <taxon>Actinomycetota</taxon>
        <taxon>Actinomycetes</taxon>
        <taxon>Propionibacteriales</taxon>
        <taxon>Nocardioidaceae</taxon>
        <taxon>Nocardioides</taxon>
    </lineage>
</organism>
<keyword evidence="9" id="KW-1133">Transmembrane helix</keyword>
<proteinExistence type="predicted"/>
<dbReference type="Pfam" id="PF00069">
    <property type="entry name" value="Pkinase"/>
    <property type="match status" value="1"/>
</dbReference>
<feature type="transmembrane region" description="Helical" evidence="9">
    <location>
        <begin position="367"/>
        <end position="390"/>
    </location>
</feature>
<dbReference type="Proteomes" id="UP001596072">
    <property type="component" value="Unassembled WGS sequence"/>
</dbReference>
<name>A0ABW0ZKW9_9ACTN</name>
<keyword evidence="5 11" id="KW-0418">Kinase</keyword>
<evidence type="ECO:0000256" key="5">
    <source>
        <dbReference type="ARBA" id="ARBA00022777"/>
    </source>
</evidence>
<protein>
    <recommendedName>
        <fullName evidence="1">non-specific serine/threonine protein kinase</fullName>
        <ecNumber evidence="1">2.7.11.1</ecNumber>
    </recommendedName>
</protein>
<dbReference type="EMBL" id="JBHSNS010000010">
    <property type="protein sequence ID" value="MFC5730688.1"/>
    <property type="molecule type" value="Genomic_DNA"/>
</dbReference>
<keyword evidence="4 7" id="KW-0547">Nucleotide-binding</keyword>
<keyword evidence="12" id="KW-1185">Reference proteome</keyword>
<dbReference type="GO" id="GO:0016301">
    <property type="term" value="F:kinase activity"/>
    <property type="evidence" value="ECO:0007669"/>
    <property type="project" value="UniProtKB-KW"/>
</dbReference>
<dbReference type="EC" id="2.7.11.1" evidence="1"/>
<evidence type="ECO:0000313" key="12">
    <source>
        <dbReference type="Proteomes" id="UP001596072"/>
    </source>
</evidence>
<keyword evidence="3" id="KW-0808">Transferase</keyword>
<dbReference type="Gene3D" id="1.10.510.10">
    <property type="entry name" value="Transferase(Phosphotransferase) domain 1"/>
    <property type="match status" value="1"/>
</dbReference>
<evidence type="ECO:0000259" key="10">
    <source>
        <dbReference type="PROSITE" id="PS50011"/>
    </source>
</evidence>
<dbReference type="InterPro" id="IPR008271">
    <property type="entry name" value="Ser/Thr_kinase_AS"/>
</dbReference>
<evidence type="ECO:0000256" key="7">
    <source>
        <dbReference type="PROSITE-ProRule" id="PRU10141"/>
    </source>
</evidence>
<keyword evidence="9" id="KW-0472">Membrane</keyword>
<gene>
    <name evidence="11" type="ORF">ACFPQB_17330</name>
</gene>
<accession>A0ABW0ZKW9</accession>
<dbReference type="RefSeq" id="WP_378527517.1">
    <property type="nucleotide sequence ID" value="NZ_JBHSNS010000010.1"/>
</dbReference>
<dbReference type="InterPro" id="IPR011009">
    <property type="entry name" value="Kinase-like_dom_sf"/>
</dbReference>
<dbReference type="SUPFAM" id="SSF56112">
    <property type="entry name" value="Protein kinase-like (PK-like)"/>
    <property type="match status" value="1"/>
</dbReference>
<dbReference type="InterPro" id="IPR017441">
    <property type="entry name" value="Protein_kinase_ATP_BS"/>
</dbReference>
<evidence type="ECO:0000256" key="3">
    <source>
        <dbReference type="ARBA" id="ARBA00022679"/>
    </source>
</evidence>
<dbReference type="CDD" id="cd14014">
    <property type="entry name" value="STKc_PknB_like"/>
    <property type="match status" value="1"/>
</dbReference>
<keyword evidence="9" id="KW-0812">Transmembrane</keyword>
<evidence type="ECO:0000313" key="11">
    <source>
        <dbReference type="EMBL" id="MFC5730688.1"/>
    </source>
</evidence>
<keyword evidence="2" id="KW-0723">Serine/threonine-protein kinase</keyword>
<comment type="caution">
    <text evidence="11">The sequence shown here is derived from an EMBL/GenBank/DDBJ whole genome shotgun (WGS) entry which is preliminary data.</text>
</comment>
<dbReference type="PROSITE" id="PS00108">
    <property type="entry name" value="PROTEIN_KINASE_ST"/>
    <property type="match status" value="1"/>
</dbReference>
<dbReference type="PANTHER" id="PTHR43289:SF6">
    <property type="entry name" value="SERINE_THREONINE-PROTEIN KINASE NEKL-3"/>
    <property type="match status" value="1"/>
</dbReference>
<feature type="region of interest" description="Disordered" evidence="8">
    <location>
        <begin position="265"/>
        <end position="350"/>
    </location>
</feature>
<evidence type="ECO:0000256" key="2">
    <source>
        <dbReference type="ARBA" id="ARBA00022527"/>
    </source>
</evidence>
<evidence type="ECO:0000256" key="4">
    <source>
        <dbReference type="ARBA" id="ARBA00022741"/>
    </source>
</evidence>
<feature type="binding site" evidence="7">
    <location>
        <position position="42"/>
    </location>
    <ligand>
        <name>ATP</name>
        <dbReference type="ChEBI" id="CHEBI:30616"/>
    </ligand>
</feature>
<reference evidence="12" key="1">
    <citation type="journal article" date="2019" name="Int. J. Syst. Evol. Microbiol.">
        <title>The Global Catalogue of Microorganisms (GCM) 10K type strain sequencing project: providing services to taxonomists for standard genome sequencing and annotation.</title>
        <authorList>
            <consortium name="The Broad Institute Genomics Platform"/>
            <consortium name="The Broad Institute Genome Sequencing Center for Infectious Disease"/>
            <person name="Wu L."/>
            <person name="Ma J."/>
        </authorList>
    </citation>
    <scope>NUCLEOTIDE SEQUENCE [LARGE SCALE GENOMIC DNA]</scope>
    <source>
        <strain evidence="12">YIM 94188</strain>
    </source>
</reference>
<evidence type="ECO:0000256" key="1">
    <source>
        <dbReference type="ARBA" id="ARBA00012513"/>
    </source>
</evidence>
<keyword evidence="6 7" id="KW-0067">ATP-binding</keyword>
<dbReference type="PROSITE" id="PS00107">
    <property type="entry name" value="PROTEIN_KINASE_ATP"/>
    <property type="match status" value="1"/>
</dbReference>
<dbReference type="InterPro" id="IPR000719">
    <property type="entry name" value="Prot_kinase_dom"/>
</dbReference>
<evidence type="ECO:0000256" key="6">
    <source>
        <dbReference type="ARBA" id="ARBA00022840"/>
    </source>
</evidence>
<evidence type="ECO:0000256" key="8">
    <source>
        <dbReference type="SAM" id="MobiDB-lite"/>
    </source>
</evidence>
<feature type="domain" description="Protein kinase" evidence="10">
    <location>
        <begin position="13"/>
        <end position="261"/>
    </location>
</feature>
<sequence length="391" mass="40813">MSDTPHLRLPRGLELIRTLGVGGFGYVVLAWDPNLGRNVAVKLVYGGGHAVGSVERMLREGQALARLRHPAVIHVYEAVRIGADVALLMEYVDGGDLTARLNRHDFTVADRFAVLDQVASGLAAAHEAGIVHRDLKPANILVSGPPGAVHAKIADFGLARLSRDAAAFRTETGVAAFTPGYGAPEQMVDPDHETPQLDWYAFAVVAFRLLRGTIPLPASRAGAGEAVFERALALDPAERMAPQQLLAALRSLPTGIWTPVLGRGFGDAPAAQEEETSAGDESAPATVAGPDPGADARRDPESPPVAQPGAAPPTVRGESMPTVVAPGTGGPGGAPASQARSSDDGWIDVPVYRPQPARRGRRRAVPVGLVVGCLLGLLLGLLGGLLLVMLR</sequence>
<dbReference type="PANTHER" id="PTHR43289">
    <property type="entry name" value="MITOGEN-ACTIVATED PROTEIN KINASE KINASE KINASE 20-RELATED"/>
    <property type="match status" value="1"/>
</dbReference>
<dbReference type="SMART" id="SM00220">
    <property type="entry name" value="S_TKc"/>
    <property type="match status" value="1"/>
</dbReference>